<dbReference type="PANTHER" id="PTHR30486">
    <property type="entry name" value="TWITCHING MOTILITY PROTEIN PILT"/>
    <property type="match status" value="1"/>
</dbReference>
<sequence>MDLSLLDDDPDKFVSRMLESMLSKGASNAFLIVPSPLSFRISGEIFPQTEEPLLQSQVNRVVNIFLTDYEKEKLRRDLDVNFSYMLPGTDHRFRVSVFRQAGHLAAVIRTINSDIPSIDSMGLPEIFKDIALYNSGLVLFGGPTNAGKSTSIATLIDYRNRMKSSHILILEEPLEYVHKPIKSVITHREISHDAKSWNLALKYAMRQSPDMLFLGEVLDIETMENILQASTVGHFVLTTIHANTAVQVIERCFSMFADPMRQNQVLMNLALNLRAVVCQRLIRSKSNGVVPMVEVMINNHSISNCIMNRDLDKIPQLMEVSSSGGMQTFQKHLVDLIGKDKISVEDALWSTDNSVDLQIALRSAGLIDAISSSESSFTLYESKDKKKLSSSSSE</sequence>
<dbReference type="STRING" id="1561003.Ark11_0981"/>
<dbReference type="GO" id="GO:0016887">
    <property type="term" value="F:ATP hydrolysis activity"/>
    <property type="evidence" value="ECO:0007669"/>
    <property type="project" value="InterPro"/>
</dbReference>
<accession>A0A0S4M6M4</accession>
<dbReference type="NCBIfam" id="TIGR01420">
    <property type="entry name" value="pilT_fam"/>
    <property type="match status" value="1"/>
</dbReference>
<gene>
    <name evidence="3" type="ORF">Ark11_0981</name>
</gene>
<dbReference type="SUPFAM" id="SSF52540">
    <property type="entry name" value="P-loop containing nucleoside triphosphate hydrolases"/>
    <property type="match status" value="1"/>
</dbReference>
<comment type="similarity">
    <text evidence="1">Belongs to the GSP E family.</text>
</comment>
<dbReference type="AlphaFoldDB" id="A0A0S4M6M4"/>
<dbReference type="EMBL" id="LN906597">
    <property type="protein sequence ID" value="CUT17800.1"/>
    <property type="molecule type" value="Genomic_DNA"/>
</dbReference>
<dbReference type="OrthoDB" id="5790493at2"/>
<dbReference type="RefSeq" id="WP_157722280.1">
    <property type="nucleotide sequence ID" value="NZ_FLSL01000088.1"/>
</dbReference>
<proteinExistence type="inferred from homology"/>
<evidence type="ECO:0000259" key="2">
    <source>
        <dbReference type="Pfam" id="PF00437"/>
    </source>
</evidence>
<dbReference type="Gene3D" id="3.30.450.90">
    <property type="match status" value="1"/>
</dbReference>
<dbReference type="PATRIC" id="fig|1561003.3.peg.1003"/>
<dbReference type="Gene3D" id="3.40.50.300">
    <property type="entry name" value="P-loop containing nucleotide triphosphate hydrolases"/>
    <property type="match status" value="1"/>
</dbReference>
<name>A0A0S4M6M4_9BURK</name>
<dbReference type="InterPro" id="IPR001482">
    <property type="entry name" value="T2SS/T4SS_dom"/>
</dbReference>
<dbReference type="InterPro" id="IPR027417">
    <property type="entry name" value="P-loop_NTPase"/>
</dbReference>
<feature type="domain" description="Bacterial type II secretion system protein E" evidence="2">
    <location>
        <begin position="12"/>
        <end position="284"/>
    </location>
</feature>
<dbReference type="GO" id="GO:0005524">
    <property type="term" value="F:ATP binding"/>
    <property type="evidence" value="ECO:0007669"/>
    <property type="project" value="InterPro"/>
</dbReference>
<evidence type="ECO:0000313" key="3">
    <source>
        <dbReference type="EMBL" id="CUT17800.1"/>
    </source>
</evidence>
<keyword evidence="4" id="KW-1185">Reference proteome</keyword>
<dbReference type="PANTHER" id="PTHR30486:SF12">
    <property type="entry name" value="TYPE IV PILUS ATPASE PILU"/>
    <property type="match status" value="1"/>
</dbReference>
<dbReference type="Proteomes" id="UP000198651">
    <property type="component" value="Chromosome I"/>
</dbReference>
<reference evidence="4" key="1">
    <citation type="submission" date="2015-11" db="EMBL/GenBank/DDBJ databases">
        <authorList>
            <person name="Seth-Smith H.M.B."/>
        </authorList>
    </citation>
    <scope>NUCLEOTIDE SEQUENCE [LARGE SCALE GENOMIC DNA]</scope>
    <source>
        <strain evidence="4">2013Ark11</strain>
    </source>
</reference>
<dbReference type="InterPro" id="IPR050921">
    <property type="entry name" value="T4SS_GSP_E_ATPase"/>
</dbReference>
<protein>
    <submittedName>
        <fullName evidence="3">Putative twitching motility protein</fullName>
    </submittedName>
</protein>
<organism evidence="3 4">
    <name type="scientific">Candidatus Ichthyocystis hellenicum</name>
    <dbReference type="NCBI Taxonomy" id="1561003"/>
    <lineage>
        <taxon>Bacteria</taxon>
        <taxon>Pseudomonadati</taxon>
        <taxon>Pseudomonadota</taxon>
        <taxon>Betaproteobacteria</taxon>
        <taxon>Burkholderiales</taxon>
        <taxon>Candidatus Ichthyocystis</taxon>
    </lineage>
</organism>
<evidence type="ECO:0000256" key="1">
    <source>
        <dbReference type="ARBA" id="ARBA00006611"/>
    </source>
</evidence>
<dbReference type="InterPro" id="IPR006321">
    <property type="entry name" value="PilT/PilU"/>
</dbReference>
<evidence type="ECO:0000313" key="4">
    <source>
        <dbReference type="Proteomes" id="UP000198651"/>
    </source>
</evidence>
<dbReference type="Pfam" id="PF00437">
    <property type="entry name" value="T2SSE"/>
    <property type="match status" value="1"/>
</dbReference>